<proteinExistence type="inferred from homology"/>
<evidence type="ECO:0000313" key="5">
    <source>
        <dbReference type="Proteomes" id="UP000325945"/>
    </source>
</evidence>
<sequence>MTVSDCTKIVLSTPENGAQVTSTPCSDPDYWWYTIGQNLKSALSAAGYPEDVRESVLGHFRETVCPNMGSRMYSRGPKSTICPDGSPFHCSFELKESTDDILVRCSLDLRTGHWTAKLGEQCQDATQLLVAQLAPRMLHSDSRWFDSLSKSLGNTHLSEEDRQNLFSASASRATTVVGFDVKRTMGDTLHLPVNMKVAHFAAHTAIKDGISQWDALRASIKGLPDIEIYPNFLRGFKLLEDYIESKHKAFKDGALALSTDILVPSQARLKLYLFPPSDNFDNLWDYYTLGGQIPGLETDRKKFEELMMLFYGTTSPEIVGQGHEIPRLCHKRTLMYFSLCARRPYPDPKIYFYVPNSIFCDDVYIKGLDRWLETNGWNVGHQTLEDRVKACLLTSKSKHRPLSQNAGIFLCIGLGRKGNDVDGDLSMQVYLTPELGEPPVY</sequence>
<dbReference type="Pfam" id="PF11991">
    <property type="entry name" value="Trp_DMAT"/>
    <property type="match status" value="1"/>
</dbReference>
<dbReference type="PANTHER" id="PTHR40627">
    <property type="entry name" value="INDOLE PRENYLTRANSFERASE TDIB-RELATED"/>
    <property type="match status" value="1"/>
</dbReference>
<protein>
    <submittedName>
        <fullName evidence="4">Tryptophan dimethylallyltransferase-domain-containing protein</fullName>
    </submittedName>
</protein>
<dbReference type="PANTHER" id="PTHR40627:SF4">
    <property type="entry name" value="PRENYLTRANSFERASE ASQH1-RELATED"/>
    <property type="match status" value="1"/>
</dbReference>
<gene>
    <name evidence="4" type="ORF">BDV39DRAFT_191308</name>
</gene>
<comment type="pathway">
    <text evidence="1">Secondary metabolite biosynthesis.</text>
</comment>
<dbReference type="GO" id="GO:0009820">
    <property type="term" value="P:alkaloid metabolic process"/>
    <property type="evidence" value="ECO:0007669"/>
    <property type="project" value="InterPro"/>
</dbReference>
<evidence type="ECO:0000256" key="1">
    <source>
        <dbReference type="ARBA" id="ARBA00005179"/>
    </source>
</evidence>
<dbReference type="EMBL" id="ML741779">
    <property type="protein sequence ID" value="KAE8329361.1"/>
    <property type="molecule type" value="Genomic_DNA"/>
</dbReference>
<evidence type="ECO:0000256" key="3">
    <source>
        <dbReference type="ARBA" id="ARBA00022679"/>
    </source>
</evidence>
<keyword evidence="3 4" id="KW-0808">Transferase</keyword>
<accession>A0A5N6X804</accession>
<evidence type="ECO:0000256" key="2">
    <source>
        <dbReference type="ARBA" id="ARBA00010209"/>
    </source>
</evidence>
<dbReference type="Proteomes" id="UP000325945">
    <property type="component" value="Unassembled WGS sequence"/>
</dbReference>
<evidence type="ECO:0000313" key="4">
    <source>
        <dbReference type="EMBL" id="KAE8329361.1"/>
    </source>
</evidence>
<dbReference type="InterPro" id="IPR017795">
    <property type="entry name" value="ABBA_NscD-like"/>
</dbReference>
<organism evidence="4 5">
    <name type="scientific">Aspergillus sergii</name>
    <dbReference type="NCBI Taxonomy" id="1034303"/>
    <lineage>
        <taxon>Eukaryota</taxon>
        <taxon>Fungi</taxon>
        <taxon>Dikarya</taxon>
        <taxon>Ascomycota</taxon>
        <taxon>Pezizomycotina</taxon>
        <taxon>Eurotiomycetes</taxon>
        <taxon>Eurotiomycetidae</taxon>
        <taxon>Eurotiales</taxon>
        <taxon>Aspergillaceae</taxon>
        <taxon>Aspergillus</taxon>
        <taxon>Aspergillus subgen. Circumdati</taxon>
    </lineage>
</organism>
<dbReference type="GO" id="GO:0016765">
    <property type="term" value="F:transferase activity, transferring alkyl or aryl (other than methyl) groups"/>
    <property type="evidence" value="ECO:0007669"/>
    <property type="project" value="InterPro"/>
</dbReference>
<dbReference type="NCBIfam" id="TIGR03429">
    <property type="entry name" value="arom_pren_DMATS"/>
    <property type="match status" value="1"/>
</dbReference>
<reference evidence="5" key="1">
    <citation type="submission" date="2019-04" db="EMBL/GenBank/DDBJ databases">
        <title>Friends and foes A comparative genomics studyof 23 Aspergillus species from section Flavi.</title>
        <authorList>
            <consortium name="DOE Joint Genome Institute"/>
            <person name="Kjaerbolling I."/>
            <person name="Vesth T."/>
            <person name="Frisvad J.C."/>
            <person name="Nybo J.L."/>
            <person name="Theobald S."/>
            <person name="Kildgaard S."/>
            <person name="Isbrandt T."/>
            <person name="Kuo A."/>
            <person name="Sato A."/>
            <person name="Lyhne E.K."/>
            <person name="Kogle M.E."/>
            <person name="Wiebenga A."/>
            <person name="Kun R.S."/>
            <person name="Lubbers R.J."/>
            <person name="Makela M.R."/>
            <person name="Barry K."/>
            <person name="Chovatia M."/>
            <person name="Clum A."/>
            <person name="Daum C."/>
            <person name="Haridas S."/>
            <person name="He G."/>
            <person name="LaButti K."/>
            <person name="Lipzen A."/>
            <person name="Mondo S."/>
            <person name="Riley R."/>
            <person name="Salamov A."/>
            <person name="Simmons B.A."/>
            <person name="Magnuson J.K."/>
            <person name="Henrissat B."/>
            <person name="Mortensen U.H."/>
            <person name="Larsen T.O."/>
            <person name="Devries R.P."/>
            <person name="Grigoriev I.V."/>
            <person name="Machida M."/>
            <person name="Baker S.E."/>
            <person name="Andersen M.R."/>
        </authorList>
    </citation>
    <scope>NUCLEOTIDE SEQUENCE [LARGE SCALE GENOMIC DNA]</scope>
    <source>
        <strain evidence="5">CBS 130017</strain>
    </source>
</reference>
<comment type="similarity">
    <text evidence="2">Belongs to the tryptophan dimethylallyltransferase family.</text>
</comment>
<dbReference type="AlphaFoldDB" id="A0A5N6X804"/>
<name>A0A5N6X804_9EURO</name>
<keyword evidence="5" id="KW-1185">Reference proteome</keyword>